<dbReference type="PANTHER" id="PTHR30055:SF151">
    <property type="entry name" value="TRANSCRIPTIONAL REGULATORY PROTEIN"/>
    <property type="match status" value="1"/>
</dbReference>
<gene>
    <name evidence="7" type="ORF">BN159_7900</name>
</gene>
<name>K4RGG3_STRDJ</name>
<evidence type="ECO:0000256" key="5">
    <source>
        <dbReference type="SAM" id="MobiDB-lite"/>
    </source>
</evidence>
<dbReference type="InterPro" id="IPR036271">
    <property type="entry name" value="Tet_transcr_reg_TetR-rel_C_sf"/>
</dbReference>
<dbReference type="HOGENOM" id="CLU_069543_3_1_11"/>
<dbReference type="GO" id="GO:0000976">
    <property type="term" value="F:transcription cis-regulatory region binding"/>
    <property type="evidence" value="ECO:0007669"/>
    <property type="project" value="TreeGrafter"/>
</dbReference>
<dbReference type="GO" id="GO:0045892">
    <property type="term" value="P:negative regulation of DNA-templated transcription"/>
    <property type="evidence" value="ECO:0007669"/>
    <property type="project" value="InterPro"/>
</dbReference>
<protein>
    <recommendedName>
        <fullName evidence="6">HTH tetR-type domain-containing protein</fullName>
    </recommendedName>
</protein>
<keyword evidence="1" id="KW-0805">Transcription regulation</keyword>
<dbReference type="AlphaFoldDB" id="K4RGG3"/>
<feature type="region of interest" description="Disordered" evidence="5">
    <location>
        <begin position="235"/>
        <end position="264"/>
    </location>
</feature>
<reference evidence="7 8" key="1">
    <citation type="journal article" date="2012" name="J. Bacteriol.">
        <title>Genome sequence of the bacterium Streptomyces davawensis JCM 4913 and heterologous production of the unique antibiotic roseoflavin.</title>
        <authorList>
            <person name="Jankowitsch F."/>
            <person name="Schwarz J."/>
            <person name="Ruckert C."/>
            <person name="Gust B."/>
            <person name="Szczepanowski R."/>
            <person name="Blom J."/>
            <person name="Pelzer S."/>
            <person name="Kalinowski J."/>
            <person name="Mack M."/>
        </authorList>
    </citation>
    <scope>NUCLEOTIDE SEQUENCE [LARGE SCALE GENOMIC DNA]</scope>
    <source>
        <strain evidence="8">DSM 101723 / JCM 4913 / KCC S-0913 / 768</strain>
    </source>
</reference>
<dbReference type="InterPro" id="IPR004111">
    <property type="entry name" value="Repressor_TetR_C"/>
</dbReference>
<dbReference type="GO" id="GO:0003700">
    <property type="term" value="F:DNA-binding transcription factor activity"/>
    <property type="evidence" value="ECO:0007669"/>
    <property type="project" value="TreeGrafter"/>
</dbReference>
<dbReference type="PANTHER" id="PTHR30055">
    <property type="entry name" value="HTH-TYPE TRANSCRIPTIONAL REGULATOR RUTR"/>
    <property type="match status" value="1"/>
</dbReference>
<dbReference type="KEGG" id="sdv:BN159_7900"/>
<accession>K4RGG3</accession>
<dbReference type="InterPro" id="IPR009057">
    <property type="entry name" value="Homeodomain-like_sf"/>
</dbReference>
<evidence type="ECO:0000256" key="4">
    <source>
        <dbReference type="PROSITE-ProRule" id="PRU00335"/>
    </source>
</evidence>
<dbReference type="eggNOG" id="COG1309">
    <property type="taxonomic scope" value="Bacteria"/>
</dbReference>
<dbReference type="STRING" id="1214101.BN159_7900"/>
<dbReference type="EMBL" id="HE971709">
    <property type="protein sequence ID" value="CCK32279.1"/>
    <property type="molecule type" value="Genomic_DNA"/>
</dbReference>
<dbReference type="SUPFAM" id="SSF46689">
    <property type="entry name" value="Homeodomain-like"/>
    <property type="match status" value="1"/>
</dbReference>
<keyword evidence="8" id="KW-1185">Reference proteome</keyword>
<dbReference type="InterPro" id="IPR001647">
    <property type="entry name" value="HTH_TetR"/>
</dbReference>
<dbReference type="Pfam" id="PF00440">
    <property type="entry name" value="TetR_N"/>
    <property type="match status" value="1"/>
</dbReference>
<evidence type="ECO:0000256" key="2">
    <source>
        <dbReference type="ARBA" id="ARBA00023125"/>
    </source>
</evidence>
<keyword evidence="3" id="KW-0804">Transcription</keyword>
<dbReference type="Pfam" id="PF02909">
    <property type="entry name" value="TetR_C_1"/>
    <property type="match status" value="1"/>
</dbReference>
<proteinExistence type="predicted"/>
<dbReference type="Gene3D" id="1.10.357.10">
    <property type="entry name" value="Tetracycline Repressor, domain 2"/>
    <property type="match status" value="1"/>
</dbReference>
<dbReference type="PROSITE" id="PS50977">
    <property type="entry name" value="HTH_TETR_2"/>
    <property type="match status" value="1"/>
</dbReference>
<feature type="region of interest" description="Disordered" evidence="5">
    <location>
        <begin position="1"/>
        <end position="26"/>
    </location>
</feature>
<evidence type="ECO:0000259" key="6">
    <source>
        <dbReference type="PROSITE" id="PS50977"/>
    </source>
</evidence>
<dbReference type="SUPFAM" id="SSF48498">
    <property type="entry name" value="Tetracyclin repressor-like, C-terminal domain"/>
    <property type="match status" value="1"/>
</dbReference>
<sequence length="264" mass="27833">MTRMTRSVDANAGARRGRPPKGTSQLSRAAIVDATLKVIDTDGVTAVSMRSVARVLGVDAKSLYNHVDGKDGLLDAVAEHLLGGVSIPPATGDLRIDLPAIADAFRERALLHPEAAPLVLTRQLASFEGLAPVEALLGVLRSAGCPVEESVQLMRFLVASLIGTLLREVQAGPTFGISDKAGIATRQNTLEDSGLPHVIESAPRLARFDRDAEYEYTVQAATALVLERIRASQASTGVREDRPAQKGQSPTKITKIPGSAAGTT</sequence>
<evidence type="ECO:0000256" key="1">
    <source>
        <dbReference type="ARBA" id="ARBA00023015"/>
    </source>
</evidence>
<organism evidence="7 8">
    <name type="scientific">Streptomyces davaonensis (strain DSM 101723 / JCM 4913 / KCC S-0913 / 768)</name>
    <dbReference type="NCBI Taxonomy" id="1214101"/>
    <lineage>
        <taxon>Bacteria</taxon>
        <taxon>Bacillati</taxon>
        <taxon>Actinomycetota</taxon>
        <taxon>Actinomycetes</taxon>
        <taxon>Kitasatosporales</taxon>
        <taxon>Streptomycetaceae</taxon>
        <taxon>Streptomyces</taxon>
    </lineage>
</organism>
<feature type="domain" description="HTH tetR-type" evidence="6">
    <location>
        <begin position="25"/>
        <end position="85"/>
    </location>
</feature>
<dbReference type="Proteomes" id="UP000008043">
    <property type="component" value="Chromosome"/>
</dbReference>
<dbReference type="PATRIC" id="fig|1214101.3.peg.7996"/>
<evidence type="ECO:0000313" key="8">
    <source>
        <dbReference type="Proteomes" id="UP000008043"/>
    </source>
</evidence>
<keyword evidence="2 4" id="KW-0238">DNA-binding</keyword>
<dbReference type="InterPro" id="IPR050109">
    <property type="entry name" value="HTH-type_TetR-like_transc_reg"/>
</dbReference>
<evidence type="ECO:0000313" key="7">
    <source>
        <dbReference type="EMBL" id="CCK32279.1"/>
    </source>
</evidence>
<feature type="DNA-binding region" description="H-T-H motif" evidence="4">
    <location>
        <begin position="48"/>
        <end position="67"/>
    </location>
</feature>
<evidence type="ECO:0000256" key="3">
    <source>
        <dbReference type="ARBA" id="ARBA00023163"/>
    </source>
</evidence>